<protein>
    <submittedName>
        <fullName evidence="1">Chitinase A</fullName>
    </submittedName>
</protein>
<name>A0A1U7LKP5_NEOID</name>
<dbReference type="InterPro" id="IPR029070">
    <property type="entry name" value="Chitinase_insertion_sf"/>
</dbReference>
<dbReference type="Gene3D" id="3.10.50.10">
    <property type="match status" value="1"/>
</dbReference>
<dbReference type="AlphaFoldDB" id="A0A1U7LKP5"/>
<gene>
    <name evidence="1" type="ORF">NEOLI_005163</name>
</gene>
<organism evidence="1 2">
    <name type="scientific">Neolecta irregularis (strain DAH-3)</name>
    <dbReference type="NCBI Taxonomy" id="1198029"/>
    <lineage>
        <taxon>Eukaryota</taxon>
        <taxon>Fungi</taxon>
        <taxon>Dikarya</taxon>
        <taxon>Ascomycota</taxon>
        <taxon>Taphrinomycotina</taxon>
        <taxon>Neolectales</taxon>
        <taxon>Neolectaceae</taxon>
        <taxon>Neolecta</taxon>
    </lineage>
</organism>
<sequence length="115" mass="13273">MEEHAIVAHGILTGPKYDQARSPWQQGYDEYSDTAYAWNRLTKQFIAYDDPTSLEAKVNYAKSIGSAASGMTTKHEYPVHLPVSRILRNCVHGRWILIVNVQIICMKKKFMDYFF</sequence>
<proteinExistence type="predicted"/>
<reference evidence="1 2" key="1">
    <citation type="submission" date="2016-04" db="EMBL/GenBank/DDBJ databases">
        <title>Evolutionary innovation and constraint leading to complex multicellularity in the Ascomycota.</title>
        <authorList>
            <person name="Cisse O."/>
            <person name="Nguyen A."/>
            <person name="Hewitt D.A."/>
            <person name="Jedd G."/>
            <person name="Stajich J.E."/>
        </authorList>
    </citation>
    <scope>NUCLEOTIDE SEQUENCE [LARGE SCALE GENOMIC DNA]</scope>
    <source>
        <strain evidence="1 2">DAH-3</strain>
    </source>
</reference>
<evidence type="ECO:0000313" key="2">
    <source>
        <dbReference type="Proteomes" id="UP000186594"/>
    </source>
</evidence>
<accession>A0A1U7LKP5</accession>
<dbReference type="OrthoDB" id="76388at2759"/>
<comment type="caution">
    <text evidence="1">The sequence shown here is derived from an EMBL/GenBank/DDBJ whole genome shotgun (WGS) entry which is preliminary data.</text>
</comment>
<evidence type="ECO:0000313" key="1">
    <source>
        <dbReference type="EMBL" id="OLL23208.1"/>
    </source>
</evidence>
<keyword evidence="2" id="KW-1185">Reference proteome</keyword>
<dbReference type="EMBL" id="LXFE01002157">
    <property type="protein sequence ID" value="OLL23208.1"/>
    <property type="molecule type" value="Genomic_DNA"/>
</dbReference>
<dbReference type="Proteomes" id="UP000186594">
    <property type="component" value="Unassembled WGS sequence"/>
</dbReference>